<dbReference type="RefSeq" id="WP_342322914.1">
    <property type="nucleotide sequence ID" value="NZ_CP151800.1"/>
</dbReference>
<accession>A0ABZ3B512</accession>
<evidence type="ECO:0000313" key="4">
    <source>
        <dbReference type="EMBL" id="WZV98302.1"/>
    </source>
</evidence>
<name>A0ABZ3B512_9ENTR</name>
<feature type="transmembrane region" description="Helical" evidence="1">
    <location>
        <begin position="114"/>
        <end position="134"/>
    </location>
</feature>
<dbReference type="InterPro" id="IPR012843">
    <property type="entry name" value="YscD"/>
</dbReference>
<gene>
    <name evidence="4" type="primary">sctD</name>
    <name evidence="4" type="ORF">AAEY27_22265</name>
</gene>
<sequence>MEYPMDNHWKIRLLGNLLQGREVWLTDGRLSLGEQECDVCIPLTTNGKIVLYEQQGSLFVDAGKANVRLNGHRHPAGKPLPVSGVLQVAGIALAFGSQESQLAGYRIPTSWSGYAWLAGLLLLLTVGVVAFLLGGRPTATVDSLHQRVKSLLRHSEMFPYIHADWKPDGSLQLSGFCHSSKQMLKIRVTLGAWGVVYRDDVICADQLTGEVLETLLQAGYHPVEVTSNGPGKVLIHADIQMDPRWRAVQAQLADIPGLQHWQIDNPHHAQSQAIIAAMVQSGLVGLVNVTPVRQAFVISGVLDLPHQLQLQKTMAQLQQRYPALSLSYQQVASSHDGDKYLPAPIAGYVQGRRSNYLLLTNGERLRVGSQLPAGGKIIKLDPHVVVIVLHDALINDPLDF</sequence>
<proteinExistence type="predicted"/>
<evidence type="ECO:0000259" key="3">
    <source>
        <dbReference type="Pfam" id="PF21937"/>
    </source>
</evidence>
<keyword evidence="1" id="KW-0812">Transmembrane</keyword>
<keyword evidence="5" id="KW-1185">Reference proteome</keyword>
<dbReference type="Pfam" id="PF21937">
    <property type="entry name" value="Yop-YscD_ppl_2nd"/>
    <property type="match status" value="1"/>
</dbReference>
<evidence type="ECO:0000313" key="5">
    <source>
        <dbReference type="Proteomes" id="UP001466893"/>
    </source>
</evidence>
<dbReference type="Proteomes" id="UP001466893">
    <property type="component" value="Chromosome"/>
</dbReference>
<dbReference type="Pfam" id="PF16693">
    <property type="entry name" value="Yop-YscD_ppl_1st"/>
    <property type="match status" value="1"/>
</dbReference>
<organism evidence="4 5">
    <name type="scientific">Kosakonia calanthes</name>
    <dbReference type="NCBI Taxonomy" id="3139408"/>
    <lineage>
        <taxon>Bacteria</taxon>
        <taxon>Pseudomonadati</taxon>
        <taxon>Pseudomonadota</taxon>
        <taxon>Gammaproteobacteria</taxon>
        <taxon>Enterobacterales</taxon>
        <taxon>Enterobacteriaceae</taxon>
        <taxon>Kosakonia</taxon>
    </lineage>
</organism>
<dbReference type="InterPro" id="IPR053947">
    <property type="entry name" value="YscD_ppl__2nd"/>
</dbReference>
<keyword evidence="1" id="KW-0472">Membrane</keyword>
<reference evidence="4 5" key="1">
    <citation type="submission" date="2024-04" db="EMBL/GenBank/DDBJ databases">
        <title>Kosakonia calanthae sp. nov., a halophilic bacterium isolated from leaves of Calanthe tiplacata.</title>
        <authorList>
            <person name="Wu P."/>
        </authorList>
    </citation>
    <scope>NUCLEOTIDE SEQUENCE [LARGE SCALE GENOMIC DNA]</scope>
    <source>
        <strain evidence="4 5">BYX6</strain>
    </source>
</reference>
<evidence type="ECO:0000259" key="2">
    <source>
        <dbReference type="Pfam" id="PF16693"/>
    </source>
</evidence>
<dbReference type="InterPro" id="IPR032034">
    <property type="entry name" value="YscD_ppl_1st"/>
</dbReference>
<dbReference type="NCBIfam" id="TIGR02500">
    <property type="entry name" value="type_III_yscD"/>
    <property type="match status" value="1"/>
</dbReference>
<protein>
    <submittedName>
        <fullName evidence="4">Type III secretion system inner membrane ring subunit SctD</fullName>
    </submittedName>
</protein>
<feature type="domain" description="YscD-like Bon-like" evidence="2">
    <location>
        <begin position="145"/>
        <end position="203"/>
    </location>
</feature>
<evidence type="ECO:0000256" key="1">
    <source>
        <dbReference type="SAM" id="Phobius"/>
    </source>
</evidence>
<feature type="domain" description="YscD-like Bon-like" evidence="3">
    <location>
        <begin position="211"/>
        <end position="265"/>
    </location>
</feature>
<keyword evidence="1" id="KW-1133">Transmembrane helix</keyword>
<dbReference type="EMBL" id="CP151800">
    <property type="protein sequence ID" value="WZV98302.1"/>
    <property type="molecule type" value="Genomic_DNA"/>
</dbReference>